<dbReference type="OrthoDB" id="9786548at2"/>
<dbReference type="GO" id="GO:0000160">
    <property type="term" value="P:phosphorelay signal transduction system"/>
    <property type="evidence" value="ECO:0007669"/>
    <property type="project" value="InterPro"/>
</dbReference>
<evidence type="ECO:0000256" key="1">
    <source>
        <dbReference type="PROSITE-ProRule" id="PRU00169"/>
    </source>
</evidence>
<evidence type="ECO:0000259" key="2">
    <source>
        <dbReference type="PROSITE" id="PS50110"/>
    </source>
</evidence>
<dbReference type="Proteomes" id="UP000277424">
    <property type="component" value="Unassembled WGS sequence"/>
</dbReference>
<sequence>MSVNFKALKIVIIEDEDFIRVLIRRLLHQLGVELIYEAKEGGEGLKEVVRTRPDIVLCDIHMEPMDGLTFLNRLRSLPMGLVKDTPVVFLTADAQQETVMKAKKLWVNGYLVKPVSLQSLERRIASILAGV</sequence>
<gene>
    <name evidence="3" type="ORF">BCL74_1791</name>
</gene>
<organism evidence="3 4">
    <name type="scientific">Oceanibaculum indicum</name>
    <dbReference type="NCBI Taxonomy" id="526216"/>
    <lineage>
        <taxon>Bacteria</taxon>
        <taxon>Pseudomonadati</taxon>
        <taxon>Pseudomonadota</taxon>
        <taxon>Alphaproteobacteria</taxon>
        <taxon>Rhodospirillales</taxon>
        <taxon>Oceanibaculaceae</taxon>
        <taxon>Oceanibaculum</taxon>
    </lineage>
</organism>
<comment type="caution">
    <text evidence="3">The sequence shown here is derived from an EMBL/GenBank/DDBJ whole genome shotgun (WGS) entry which is preliminary data.</text>
</comment>
<dbReference type="SUPFAM" id="SSF52172">
    <property type="entry name" value="CheY-like"/>
    <property type="match status" value="1"/>
</dbReference>
<dbReference type="InterPro" id="IPR011006">
    <property type="entry name" value="CheY-like_superfamily"/>
</dbReference>
<keyword evidence="1" id="KW-0597">Phosphoprotein</keyword>
<evidence type="ECO:0000313" key="3">
    <source>
        <dbReference type="EMBL" id="RKQ69857.1"/>
    </source>
</evidence>
<dbReference type="SMART" id="SM00448">
    <property type="entry name" value="REC"/>
    <property type="match status" value="1"/>
</dbReference>
<dbReference type="InterPro" id="IPR052048">
    <property type="entry name" value="ST_Response_Regulator"/>
</dbReference>
<reference evidence="3 4" key="1">
    <citation type="submission" date="2018-10" db="EMBL/GenBank/DDBJ databases">
        <title>Comparative analysis of microorganisms from saline springs in Andes Mountain Range, Colombia.</title>
        <authorList>
            <person name="Rubin E."/>
        </authorList>
    </citation>
    <scope>NUCLEOTIDE SEQUENCE [LARGE SCALE GENOMIC DNA]</scope>
    <source>
        <strain evidence="3 4">USBA 36</strain>
    </source>
</reference>
<proteinExistence type="predicted"/>
<dbReference type="InterPro" id="IPR001789">
    <property type="entry name" value="Sig_transdc_resp-reg_receiver"/>
</dbReference>
<dbReference type="Pfam" id="PF00072">
    <property type="entry name" value="Response_reg"/>
    <property type="match status" value="1"/>
</dbReference>
<dbReference type="AlphaFoldDB" id="A0A420WFU2"/>
<dbReference type="CDD" id="cd00156">
    <property type="entry name" value="REC"/>
    <property type="match status" value="1"/>
</dbReference>
<dbReference type="EMBL" id="RBIG01000002">
    <property type="protein sequence ID" value="RKQ69857.1"/>
    <property type="molecule type" value="Genomic_DNA"/>
</dbReference>
<dbReference type="PROSITE" id="PS50110">
    <property type="entry name" value="RESPONSE_REGULATORY"/>
    <property type="match status" value="1"/>
</dbReference>
<feature type="domain" description="Response regulatory" evidence="2">
    <location>
        <begin position="9"/>
        <end position="128"/>
    </location>
</feature>
<dbReference type="RefSeq" id="WP_121219297.1">
    <property type="nucleotide sequence ID" value="NZ_RBIG01000002.1"/>
</dbReference>
<evidence type="ECO:0000313" key="4">
    <source>
        <dbReference type="Proteomes" id="UP000277424"/>
    </source>
</evidence>
<feature type="modified residue" description="4-aspartylphosphate" evidence="1">
    <location>
        <position position="59"/>
    </location>
</feature>
<dbReference type="PANTHER" id="PTHR43228">
    <property type="entry name" value="TWO-COMPONENT RESPONSE REGULATOR"/>
    <property type="match status" value="1"/>
</dbReference>
<dbReference type="Gene3D" id="3.40.50.2300">
    <property type="match status" value="1"/>
</dbReference>
<protein>
    <submittedName>
        <fullName evidence="3">Two-component system chemotaxis response regulator CheY</fullName>
    </submittedName>
</protein>
<dbReference type="PANTHER" id="PTHR43228:SF6">
    <property type="entry name" value="RESPONSE REGULATOR RECEIVER"/>
    <property type="match status" value="1"/>
</dbReference>
<name>A0A420WFU2_9PROT</name>
<accession>A0A420WFU2</accession>